<gene>
    <name evidence="1" type="ORF">SVIM_LOCUS122517</name>
</gene>
<proteinExistence type="predicted"/>
<reference evidence="1" key="1">
    <citation type="submission" date="2019-03" db="EMBL/GenBank/DDBJ databases">
        <authorList>
            <person name="Mank J."/>
            <person name="Almeida P."/>
        </authorList>
    </citation>
    <scope>NUCLEOTIDE SEQUENCE</scope>
    <source>
        <strain evidence="1">78183</strain>
    </source>
</reference>
<sequence length="217" mass="24633">MTKALPISRLKFLRMKLGLFKANLKEEQILHYQLLQNLLSSANNLSWSLRACLCHFLSFFFGSEEHVGLAYGDYSLAEALHILWQSRTGVVAAVNRENMEVNVMHYSSIFSLMQDVTAPRHPPHNKTSGKTKYNIKTSKAKDQTCVYMTSKAGVRSDDVFLHVTVLQNYSTLLSDLHYEKQQRLGRPFLNLNMASVKSFTQVSSTMPILIIGGKQEM</sequence>
<dbReference type="EMBL" id="CAADRP010000657">
    <property type="protein sequence ID" value="VFU30674.1"/>
    <property type="molecule type" value="Genomic_DNA"/>
</dbReference>
<name>A0A6N2KRA5_SALVM</name>
<dbReference type="AlphaFoldDB" id="A0A6N2KRA5"/>
<protein>
    <submittedName>
        <fullName evidence="1">Uncharacterized protein</fullName>
    </submittedName>
</protein>
<accession>A0A6N2KRA5</accession>
<organism evidence="1">
    <name type="scientific">Salix viminalis</name>
    <name type="common">Common osier</name>
    <name type="synonym">Basket willow</name>
    <dbReference type="NCBI Taxonomy" id="40686"/>
    <lineage>
        <taxon>Eukaryota</taxon>
        <taxon>Viridiplantae</taxon>
        <taxon>Streptophyta</taxon>
        <taxon>Embryophyta</taxon>
        <taxon>Tracheophyta</taxon>
        <taxon>Spermatophyta</taxon>
        <taxon>Magnoliopsida</taxon>
        <taxon>eudicotyledons</taxon>
        <taxon>Gunneridae</taxon>
        <taxon>Pentapetalae</taxon>
        <taxon>rosids</taxon>
        <taxon>fabids</taxon>
        <taxon>Malpighiales</taxon>
        <taxon>Salicaceae</taxon>
        <taxon>Saliceae</taxon>
        <taxon>Salix</taxon>
    </lineage>
</organism>
<evidence type="ECO:0000313" key="1">
    <source>
        <dbReference type="EMBL" id="VFU30674.1"/>
    </source>
</evidence>